<evidence type="ECO:0000313" key="8">
    <source>
        <dbReference type="Proteomes" id="UP000661649"/>
    </source>
</evidence>
<dbReference type="RefSeq" id="WP_117456787.1">
    <property type="nucleotide sequence ID" value="NZ_JACRTP010000003.1"/>
</dbReference>
<comment type="caution">
    <text evidence="7">The sequence shown here is derived from an EMBL/GenBank/DDBJ whole genome shotgun (WGS) entry which is preliminary data.</text>
</comment>
<sequence length="377" mass="42454">MKKTLKKHLKGVFLAILGLITGILCIILGIKMFKFFLPFIIGWILAMIASPLVEFLEKKLKISRKHTSMVIIIMVLGAIIGGSYLIGAKVMTETGKFLEQAPNLYSGFSEEFQEVEHNLRSIIKELPDNVQVSIDNTQEELGKEIGTIISTVSELTVDYAGNIAKNLPNALISTIFTLLSSYFFIADRNRILEFGRKHTPKMIQDKWRMLAESFKKVFSGYFKAQFKIMGVIWLILFIGMLILRVKFAILISFLVSFLDMLPFFGTGTALIPWAIFKALSGDTSFAVGLVILYLVTQLVRRIIEPKMVGDSIGMNPLVTLIFMYTGYKISSVLGMILAVPIGAIVINFYKAGVFDGMLKNIRNLFRDFVRWARTTEE</sequence>
<feature type="transmembrane region" description="Helical" evidence="6">
    <location>
        <begin position="68"/>
        <end position="87"/>
    </location>
</feature>
<feature type="transmembrane region" description="Helical" evidence="6">
    <location>
        <begin position="270"/>
        <end position="295"/>
    </location>
</feature>
<comment type="similarity">
    <text evidence="2">Belongs to the autoinducer-2 exporter (AI-2E) (TC 2.A.86) family.</text>
</comment>
<evidence type="ECO:0000256" key="5">
    <source>
        <dbReference type="ARBA" id="ARBA00023136"/>
    </source>
</evidence>
<evidence type="ECO:0000256" key="4">
    <source>
        <dbReference type="ARBA" id="ARBA00022989"/>
    </source>
</evidence>
<dbReference type="InterPro" id="IPR014227">
    <property type="entry name" value="YtvI-like"/>
</dbReference>
<evidence type="ECO:0000256" key="1">
    <source>
        <dbReference type="ARBA" id="ARBA00004141"/>
    </source>
</evidence>
<dbReference type="EMBL" id="JACRTP010000003">
    <property type="protein sequence ID" value="MBC8628590.1"/>
    <property type="molecule type" value="Genomic_DNA"/>
</dbReference>
<feature type="transmembrane region" description="Helical" evidence="6">
    <location>
        <begin position="36"/>
        <end position="56"/>
    </location>
</feature>
<accession>A0ABR7PCP3</accession>
<proteinExistence type="inferred from homology"/>
<feature type="transmembrane region" description="Helical" evidence="6">
    <location>
        <begin position="12"/>
        <end position="30"/>
    </location>
</feature>
<organism evidence="7 8">
    <name type="scientific">Blautia stercoris</name>
    <dbReference type="NCBI Taxonomy" id="871664"/>
    <lineage>
        <taxon>Bacteria</taxon>
        <taxon>Bacillati</taxon>
        <taxon>Bacillota</taxon>
        <taxon>Clostridia</taxon>
        <taxon>Lachnospirales</taxon>
        <taxon>Lachnospiraceae</taxon>
        <taxon>Blautia</taxon>
    </lineage>
</organism>
<keyword evidence="5 6" id="KW-0472">Membrane</keyword>
<dbReference type="Proteomes" id="UP000661649">
    <property type="component" value="Unassembled WGS sequence"/>
</dbReference>
<feature type="transmembrane region" description="Helical" evidence="6">
    <location>
        <begin position="167"/>
        <end position="186"/>
    </location>
</feature>
<feature type="transmembrane region" description="Helical" evidence="6">
    <location>
        <begin position="231"/>
        <end position="258"/>
    </location>
</feature>
<gene>
    <name evidence="7" type="primary">ytvI</name>
    <name evidence="7" type="ORF">H8712_08170</name>
</gene>
<feature type="transmembrane region" description="Helical" evidence="6">
    <location>
        <begin position="307"/>
        <end position="325"/>
    </location>
</feature>
<dbReference type="InterPro" id="IPR002549">
    <property type="entry name" value="AI-2E-like"/>
</dbReference>
<keyword evidence="4 6" id="KW-1133">Transmembrane helix</keyword>
<dbReference type="PANTHER" id="PTHR21716:SF68">
    <property type="entry name" value="TRANSPORT PROTEIN YTVI-RELATED"/>
    <property type="match status" value="1"/>
</dbReference>
<keyword evidence="3 6" id="KW-0812">Transmembrane</keyword>
<reference evidence="7 8" key="1">
    <citation type="submission" date="2020-08" db="EMBL/GenBank/DDBJ databases">
        <title>Genome public.</title>
        <authorList>
            <person name="Liu C."/>
            <person name="Sun Q."/>
        </authorList>
    </citation>
    <scope>NUCLEOTIDE SEQUENCE [LARGE SCALE GENOMIC DNA]</scope>
    <source>
        <strain evidence="7 8">3_YM_SP_D4_24.mj</strain>
    </source>
</reference>
<evidence type="ECO:0000256" key="6">
    <source>
        <dbReference type="SAM" id="Phobius"/>
    </source>
</evidence>
<dbReference type="Pfam" id="PF01594">
    <property type="entry name" value="AI-2E_transport"/>
    <property type="match status" value="1"/>
</dbReference>
<dbReference type="NCBIfam" id="TIGR02872">
    <property type="entry name" value="spore_ytvI"/>
    <property type="match status" value="1"/>
</dbReference>
<name>A0ABR7PCP3_9FIRM</name>
<evidence type="ECO:0000256" key="2">
    <source>
        <dbReference type="ARBA" id="ARBA00009773"/>
    </source>
</evidence>
<evidence type="ECO:0000256" key="3">
    <source>
        <dbReference type="ARBA" id="ARBA00022692"/>
    </source>
</evidence>
<dbReference type="PANTHER" id="PTHR21716">
    <property type="entry name" value="TRANSMEMBRANE PROTEIN"/>
    <property type="match status" value="1"/>
</dbReference>
<protein>
    <submittedName>
        <fullName evidence="7">Sporulation integral membrane protein YtvI</fullName>
    </submittedName>
</protein>
<keyword evidence="8" id="KW-1185">Reference proteome</keyword>
<evidence type="ECO:0000313" key="7">
    <source>
        <dbReference type="EMBL" id="MBC8628590.1"/>
    </source>
</evidence>
<feature type="transmembrane region" description="Helical" evidence="6">
    <location>
        <begin position="331"/>
        <end position="349"/>
    </location>
</feature>
<comment type="subcellular location">
    <subcellularLocation>
        <location evidence="1">Membrane</location>
        <topology evidence="1">Multi-pass membrane protein</topology>
    </subcellularLocation>
</comment>